<gene>
    <name evidence="8" type="ordered locus">Swol_2272</name>
</gene>
<dbReference type="SFLD" id="SFLDG01094">
    <property type="entry name" value="Uncharacterised_Radical_SAM_Su"/>
    <property type="match status" value="1"/>
</dbReference>
<keyword evidence="2" id="KW-0004">4Fe-4S</keyword>
<dbReference type="InterPro" id="IPR013785">
    <property type="entry name" value="Aldolase_TIM"/>
</dbReference>
<reference evidence="9" key="1">
    <citation type="journal article" date="2010" name="Environ. Microbiol.">
        <title>The genome of Syntrophomonas wolfei: new insights into syntrophic metabolism and biohydrogen production.</title>
        <authorList>
            <person name="Sieber J.R."/>
            <person name="Sims D.R."/>
            <person name="Han C."/>
            <person name="Kim E."/>
            <person name="Lykidis A."/>
            <person name="Lapidus A.L."/>
            <person name="McDonnald E."/>
            <person name="Rohlin L."/>
            <person name="Culley D.E."/>
            <person name="Gunsalus R."/>
            <person name="McInerney M.J."/>
        </authorList>
    </citation>
    <scope>NUCLEOTIDE SEQUENCE [LARGE SCALE GENOMIC DNA]</scope>
    <source>
        <strain evidence="9">DSM 2245B / Goettingen</strain>
    </source>
</reference>
<keyword evidence="5" id="KW-0408">Iron</keyword>
<dbReference type="SUPFAM" id="SSF102114">
    <property type="entry name" value="Radical SAM enzymes"/>
    <property type="match status" value="1"/>
</dbReference>
<protein>
    <submittedName>
        <fullName evidence="8">Ribonucleoside-triphosphate reductase, anaerobic-like protein</fullName>
    </submittedName>
</protein>
<dbReference type="GO" id="GO:0051539">
    <property type="term" value="F:4 iron, 4 sulfur cluster binding"/>
    <property type="evidence" value="ECO:0007669"/>
    <property type="project" value="UniProtKB-KW"/>
</dbReference>
<dbReference type="InterPro" id="IPR058240">
    <property type="entry name" value="rSAM_sf"/>
</dbReference>
<organism evidence="8 9">
    <name type="scientific">Syntrophomonas wolfei subsp. wolfei (strain DSM 2245B / Goettingen)</name>
    <dbReference type="NCBI Taxonomy" id="335541"/>
    <lineage>
        <taxon>Bacteria</taxon>
        <taxon>Bacillati</taxon>
        <taxon>Bacillota</taxon>
        <taxon>Clostridia</taxon>
        <taxon>Eubacteriales</taxon>
        <taxon>Syntrophomonadaceae</taxon>
        <taxon>Syntrophomonas</taxon>
    </lineage>
</organism>
<keyword evidence="3" id="KW-0949">S-adenosyl-L-methionine</keyword>
<keyword evidence="4" id="KW-0479">Metal-binding</keyword>
<dbReference type="PANTHER" id="PTHR30352">
    <property type="entry name" value="PYRUVATE FORMATE-LYASE-ACTIVATING ENZYME"/>
    <property type="match status" value="1"/>
</dbReference>
<dbReference type="STRING" id="335541.Swol_2272"/>
<dbReference type="PANTHER" id="PTHR30352:SF13">
    <property type="entry name" value="GLYCYL-RADICAL ENZYME ACTIVATING ENZYME YJJW-RELATED"/>
    <property type="match status" value="1"/>
</dbReference>
<evidence type="ECO:0000256" key="5">
    <source>
        <dbReference type="ARBA" id="ARBA00023004"/>
    </source>
</evidence>
<dbReference type="GO" id="GO:0046872">
    <property type="term" value="F:metal ion binding"/>
    <property type="evidence" value="ECO:0007669"/>
    <property type="project" value="UniProtKB-KW"/>
</dbReference>
<dbReference type="SMART" id="SM00729">
    <property type="entry name" value="Elp3"/>
    <property type="match status" value="1"/>
</dbReference>
<name>Q0AUP1_SYNWW</name>
<dbReference type="NCBIfam" id="TIGR02495">
    <property type="entry name" value="NrdG2"/>
    <property type="match status" value="1"/>
</dbReference>
<evidence type="ECO:0000313" key="8">
    <source>
        <dbReference type="EMBL" id="ABI69563.1"/>
    </source>
</evidence>
<dbReference type="eggNOG" id="COG1180">
    <property type="taxonomic scope" value="Bacteria"/>
</dbReference>
<evidence type="ECO:0000256" key="4">
    <source>
        <dbReference type="ARBA" id="ARBA00022723"/>
    </source>
</evidence>
<dbReference type="InterPro" id="IPR012840">
    <property type="entry name" value="NrdG2"/>
</dbReference>
<dbReference type="CDD" id="cd01335">
    <property type="entry name" value="Radical_SAM"/>
    <property type="match status" value="1"/>
</dbReference>
<dbReference type="OrthoDB" id="9782387at2"/>
<evidence type="ECO:0000256" key="2">
    <source>
        <dbReference type="ARBA" id="ARBA00022485"/>
    </source>
</evidence>
<dbReference type="PROSITE" id="PS51918">
    <property type="entry name" value="RADICAL_SAM"/>
    <property type="match status" value="1"/>
</dbReference>
<accession>Q0AUP1</accession>
<proteinExistence type="predicted"/>
<evidence type="ECO:0000256" key="3">
    <source>
        <dbReference type="ARBA" id="ARBA00022691"/>
    </source>
</evidence>
<dbReference type="Pfam" id="PF04055">
    <property type="entry name" value="Radical_SAM"/>
    <property type="match status" value="1"/>
</dbReference>
<dbReference type="AlphaFoldDB" id="Q0AUP1"/>
<sequence>MKYAGLIKQSLVDYPGEIAAVLFTRGCNFRCPFCHNVHLLAEEKREPGAESSLQAGGEKDNNGDGKTYDIESILEFLRERKGFLDAVVISGGEPTLHPELAQDLRRIKEIGYLIKLDSNGSNPELLAYLLQEKLLDYVAMDIKAPLDFKKYLQASGRLSSRQFFNIRNSINLLQNARIAVEFRTTVVPLLHSPEDIRSIAQYIEGARLYSLQQFNPTCTLAPSYEAIVPFSPEEMQEIAELCQPYVKMVRVVNI</sequence>
<evidence type="ECO:0000313" key="9">
    <source>
        <dbReference type="Proteomes" id="UP000001968"/>
    </source>
</evidence>
<dbReference type="SFLD" id="SFLDS00029">
    <property type="entry name" value="Radical_SAM"/>
    <property type="match status" value="1"/>
</dbReference>
<dbReference type="EMBL" id="CP000448">
    <property type="protein sequence ID" value="ABI69563.1"/>
    <property type="molecule type" value="Genomic_DNA"/>
</dbReference>
<dbReference type="Proteomes" id="UP000001968">
    <property type="component" value="Chromosome"/>
</dbReference>
<dbReference type="Gene3D" id="3.20.20.70">
    <property type="entry name" value="Aldolase class I"/>
    <property type="match status" value="1"/>
</dbReference>
<dbReference type="HOGENOM" id="CLU_078147_2_1_9"/>
<comment type="cofactor">
    <cofactor evidence="1">
        <name>[4Fe-4S] cluster</name>
        <dbReference type="ChEBI" id="CHEBI:49883"/>
    </cofactor>
</comment>
<dbReference type="GO" id="GO:0003824">
    <property type="term" value="F:catalytic activity"/>
    <property type="evidence" value="ECO:0007669"/>
    <property type="project" value="InterPro"/>
</dbReference>
<keyword evidence="9" id="KW-1185">Reference proteome</keyword>
<evidence type="ECO:0000256" key="6">
    <source>
        <dbReference type="ARBA" id="ARBA00023014"/>
    </source>
</evidence>
<evidence type="ECO:0000259" key="7">
    <source>
        <dbReference type="PROSITE" id="PS51918"/>
    </source>
</evidence>
<dbReference type="KEGG" id="swo:Swol_2272"/>
<dbReference type="InterPro" id="IPR006638">
    <property type="entry name" value="Elp3/MiaA/NifB-like_rSAM"/>
</dbReference>
<evidence type="ECO:0000256" key="1">
    <source>
        <dbReference type="ARBA" id="ARBA00001966"/>
    </source>
</evidence>
<dbReference type="RefSeq" id="WP_011641647.1">
    <property type="nucleotide sequence ID" value="NC_008346.1"/>
</dbReference>
<keyword evidence="6" id="KW-0411">Iron-sulfur</keyword>
<feature type="domain" description="Radical SAM core" evidence="7">
    <location>
        <begin position="13"/>
        <end position="254"/>
    </location>
</feature>
<dbReference type="InterPro" id="IPR034457">
    <property type="entry name" value="Organic_radical-activating"/>
</dbReference>
<dbReference type="InterPro" id="IPR007197">
    <property type="entry name" value="rSAM"/>
</dbReference>